<evidence type="ECO:0000256" key="1">
    <source>
        <dbReference type="SAM" id="Coils"/>
    </source>
</evidence>
<sequence length="260" mass="29611">MEDQSNCVLDWPYLYKEKSTEELAVSLWSTTMELEATRIRVQEEIRARDDQLNQLKDLLNDAINERNEARNKYQSFLIDNLLLQQQFHHHAGYKHYQTTVAPPQPGVSSIEDEPITTNCGFSSSDCEESILSSPPIENPLQLPPPPPPPQPQESRFPVVQTKGLPEKGKFLEAVMKAAPLLQNLLLAGPLPHWRHPPPPLDTYQIPSPSLVIPTPPVRHLLSQESLRKITYNCGEFNKKRAFSEDRDSSTETKYQRIALN</sequence>
<gene>
    <name evidence="3" type="ORF">Ccrd_012301</name>
</gene>
<dbReference type="OMA" id="SVINNGC"/>
<keyword evidence="1" id="KW-0175">Coiled coil</keyword>
<comment type="caution">
    <text evidence="3">The sequence shown here is derived from an EMBL/GenBank/DDBJ whole genome shotgun (WGS) entry which is preliminary data.</text>
</comment>
<organism evidence="3 4">
    <name type="scientific">Cynara cardunculus var. scolymus</name>
    <name type="common">Globe artichoke</name>
    <name type="synonym">Cynara scolymus</name>
    <dbReference type="NCBI Taxonomy" id="59895"/>
    <lineage>
        <taxon>Eukaryota</taxon>
        <taxon>Viridiplantae</taxon>
        <taxon>Streptophyta</taxon>
        <taxon>Embryophyta</taxon>
        <taxon>Tracheophyta</taxon>
        <taxon>Spermatophyta</taxon>
        <taxon>Magnoliopsida</taxon>
        <taxon>eudicotyledons</taxon>
        <taxon>Gunneridae</taxon>
        <taxon>Pentapetalae</taxon>
        <taxon>asterids</taxon>
        <taxon>campanulids</taxon>
        <taxon>Asterales</taxon>
        <taxon>Asteraceae</taxon>
        <taxon>Carduoideae</taxon>
        <taxon>Cardueae</taxon>
        <taxon>Carduinae</taxon>
        <taxon>Cynara</taxon>
    </lineage>
</organism>
<dbReference type="PANTHER" id="PTHR33431">
    <property type="entry name" value="ENABLED-LIKE PROTEIN (DUF1635)"/>
    <property type="match status" value="1"/>
</dbReference>
<dbReference type="Pfam" id="PF07795">
    <property type="entry name" value="DUF1635"/>
    <property type="match status" value="1"/>
</dbReference>
<dbReference type="InterPro" id="IPR012862">
    <property type="entry name" value="DUF1635"/>
</dbReference>
<feature type="compositionally biased region" description="Pro residues" evidence="2">
    <location>
        <begin position="141"/>
        <end position="151"/>
    </location>
</feature>
<feature type="coiled-coil region" evidence="1">
    <location>
        <begin position="41"/>
        <end position="79"/>
    </location>
</feature>
<keyword evidence="4" id="KW-1185">Reference proteome</keyword>
<reference evidence="3 4" key="1">
    <citation type="journal article" date="2016" name="Sci. Rep.">
        <title>The genome sequence of the outbreeding globe artichoke constructed de novo incorporating a phase-aware low-pass sequencing strategy of F1 progeny.</title>
        <authorList>
            <person name="Scaglione D."/>
            <person name="Reyes-Chin-Wo S."/>
            <person name="Acquadro A."/>
            <person name="Froenicke L."/>
            <person name="Portis E."/>
            <person name="Beitel C."/>
            <person name="Tirone M."/>
            <person name="Mauro R."/>
            <person name="Lo Monaco A."/>
            <person name="Mauromicale G."/>
            <person name="Faccioli P."/>
            <person name="Cattivelli L."/>
            <person name="Rieseberg L."/>
            <person name="Michelmore R."/>
            <person name="Lanteri S."/>
        </authorList>
    </citation>
    <scope>NUCLEOTIDE SEQUENCE [LARGE SCALE GENOMIC DNA]</scope>
    <source>
        <strain evidence="3">2C</strain>
    </source>
</reference>
<name>A0A103YHS9_CYNCS</name>
<dbReference type="Gramene" id="KVI09310">
    <property type="protein sequence ID" value="KVI09310"/>
    <property type="gene ID" value="Ccrd_012301"/>
</dbReference>
<protein>
    <submittedName>
        <fullName evidence="3">Uncharacterized protein</fullName>
    </submittedName>
</protein>
<evidence type="ECO:0000313" key="4">
    <source>
        <dbReference type="Proteomes" id="UP000243975"/>
    </source>
</evidence>
<dbReference type="Proteomes" id="UP000243975">
    <property type="component" value="Unassembled WGS sequence"/>
</dbReference>
<dbReference type="PANTHER" id="PTHR33431:SF22">
    <property type="match status" value="1"/>
</dbReference>
<dbReference type="AlphaFoldDB" id="A0A103YHS9"/>
<accession>A0A103YHS9</accession>
<dbReference type="EMBL" id="LEKV01001065">
    <property type="protein sequence ID" value="KVI09310.1"/>
    <property type="molecule type" value="Genomic_DNA"/>
</dbReference>
<feature type="region of interest" description="Disordered" evidence="2">
    <location>
        <begin position="114"/>
        <end position="156"/>
    </location>
</feature>
<evidence type="ECO:0000256" key="2">
    <source>
        <dbReference type="SAM" id="MobiDB-lite"/>
    </source>
</evidence>
<evidence type="ECO:0000313" key="3">
    <source>
        <dbReference type="EMBL" id="KVI09310.1"/>
    </source>
</evidence>
<dbReference type="OrthoDB" id="784654at2759"/>
<proteinExistence type="predicted"/>
<dbReference type="STRING" id="59895.A0A103YHS9"/>